<protein>
    <submittedName>
        <fullName evidence="2">Copper chaperone PCu(A)C</fullName>
    </submittedName>
</protein>
<evidence type="ECO:0000256" key="1">
    <source>
        <dbReference type="SAM" id="SignalP"/>
    </source>
</evidence>
<organism evidence="2 3">
    <name type="scientific">Palleronia pontilimi</name>
    <dbReference type="NCBI Taxonomy" id="1964209"/>
    <lineage>
        <taxon>Bacteria</taxon>
        <taxon>Pseudomonadati</taxon>
        <taxon>Pseudomonadota</taxon>
        <taxon>Alphaproteobacteria</taxon>
        <taxon>Rhodobacterales</taxon>
        <taxon>Roseobacteraceae</taxon>
        <taxon>Palleronia</taxon>
    </lineage>
</organism>
<sequence length="169" mass="17365">MTAMFTRIRTPLTPTLVLLGLGLANIAAAAPNAAAVTVGDLTVTGAHARATLPGQPVGGGYMTVTNAGDTDDRLVAVSSPVAGRAELHEMRMDGDVMRMRPLPDGLPVPAGETITLEPGGPHLMFMDLAGPLVAGEIAPVRLTFERAGAVDVPFAIAAPGQRETTGMHH</sequence>
<dbReference type="Proteomes" id="UP000642488">
    <property type="component" value="Unassembled WGS sequence"/>
</dbReference>
<feature type="chain" id="PRO_5037665843" evidence="1">
    <location>
        <begin position="30"/>
        <end position="169"/>
    </location>
</feature>
<gene>
    <name evidence="2" type="ORF">ILP92_06580</name>
</gene>
<dbReference type="RefSeq" id="WP_198915583.1">
    <property type="nucleotide sequence ID" value="NZ_JAEKPD010000006.1"/>
</dbReference>
<keyword evidence="3" id="KW-1185">Reference proteome</keyword>
<dbReference type="InterPro" id="IPR007410">
    <property type="entry name" value="LpqE-like"/>
</dbReference>
<dbReference type="AlphaFoldDB" id="A0A934M9D1"/>
<evidence type="ECO:0000313" key="3">
    <source>
        <dbReference type="Proteomes" id="UP000642488"/>
    </source>
</evidence>
<name>A0A934M9D1_9RHOB</name>
<reference evidence="2" key="1">
    <citation type="submission" date="2020-12" db="EMBL/GenBank/DDBJ databases">
        <title>Bacterial taxonomy.</title>
        <authorList>
            <person name="Pan X."/>
        </authorList>
    </citation>
    <scope>NUCLEOTIDE SEQUENCE</scope>
    <source>
        <strain evidence="2">KCTC 52957</strain>
    </source>
</reference>
<accession>A0A934M9D1</accession>
<dbReference type="SUPFAM" id="SSF110087">
    <property type="entry name" value="DR1885-like metal-binding protein"/>
    <property type="match status" value="1"/>
</dbReference>
<dbReference type="PANTHER" id="PTHR36302:SF1">
    <property type="entry name" value="COPPER CHAPERONE PCU(A)C"/>
    <property type="match status" value="1"/>
</dbReference>
<keyword evidence="1" id="KW-0732">Signal</keyword>
<feature type="signal peptide" evidence="1">
    <location>
        <begin position="1"/>
        <end position="29"/>
    </location>
</feature>
<comment type="caution">
    <text evidence="2">The sequence shown here is derived from an EMBL/GenBank/DDBJ whole genome shotgun (WGS) entry which is preliminary data.</text>
</comment>
<dbReference type="PANTHER" id="PTHR36302">
    <property type="entry name" value="BLR7088 PROTEIN"/>
    <property type="match status" value="1"/>
</dbReference>
<dbReference type="Gene3D" id="2.60.40.1890">
    <property type="entry name" value="PCu(A)C copper chaperone"/>
    <property type="match status" value="1"/>
</dbReference>
<dbReference type="InterPro" id="IPR036182">
    <property type="entry name" value="PCuAC_sf"/>
</dbReference>
<dbReference type="Pfam" id="PF04314">
    <property type="entry name" value="PCuAC"/>
    <property type="match status" value="1"/>
</dbReference>
<dbReference type="InterPro" id="IPR058248">
    <property type="entry name" value="Lxx211020-like"/>
</dbReference>
<dbReference type="EMBL" id="JAEKPD010000006">
    <property type="protein sequence ID" value="MBJ3762407.1"/>
    <property type="molecule type" value="Genomic_DNA"/>
</dbReference>
<proteinExistence type="predicted"/>
<evidence type="ECO:0000313" key="2">
    <source>
        <dbReference type="EMBL" id="MBJ3762407.1"/>
    </source>
</evidence>